<dbReference type="InterPro" id="IPR002068">
    <property type="entry name" value="A-crystallin/Hsp20_dom"/>
</dbReference>
<dbReference type="PROSITE" id="PS01031">
    <property type="entry name" value="SHSP"/>
    <property type="match status" value="1"/>
</dbReference>
<proteinExistence type="inferred from homology"/>
<evidence type="ECO:0000313" key="7">
    <source>
        <dbReference type="Proteomes" id="UP000231553"/>
    </source>
</evidence>
<dbReference type="PANTHER" id="PTHR46733:SF4">
    <property type="entry name" value="HEAT SHOCK PROTEIN 21, CHLOROPLASTIC"/>
    <property type="match status" value="1"/>
</dbReference>
<dbReference type="GO" id="GO:0009408">
    <property type="term" value="P:response to heat"/>
    <property type="evidence" value="ECO:0007669"/>
    <property type="project" value="InterPro"/>
</dbReference>
<feature type="region of interest" description="Disordered" evidence="4">
    <location>
        <begin position="1"/>
        <end position="25"/>
    </location>
</feature>
<dbReference type="AlphaFoldDB" id="A0A2M8J0G8"/>
<reference evidence="6 7" key="1">
    <citation type="journal article" date="2018" name="Int. J. Syst. Evol. Microbiol.">
        <title>Pseudooceanicola lipolyticus sp. nov., a marine alphaproteobacterium, reclassification of Oceanicola flagellatus as Pseudooceanicola flagellatus comb. nov. and emended description of the genus Pseudooceanicola.</title>
        <authorList>
            <person name="Huang M.-M."/>
            <person name="Guo L.-L."/>
            <person name="Wu Y.-H."/>
            <person name="Lai Q.-L."/>
            <person name="Shao Z.-Z."/>
            <person name="Wang C.-S."/>
            <person name="Wu M."/>
            <person name="Xu X.-W."/>
        </authorList>
    </citation>
    <scope>NUCLEOTIDE SEQUENCE [LARGE SCALE GENOMIC DNA]</scope>
    <source>
        <strain evidence="6 7">157</strain>
    </source>
</reference>
<evidence type="ECO:0000256" key="4">
    <source>
        <dbReference type="SAM" id="MobiDB-lite"/>
    </source>
</evidence>
<dbReference type="OrthoDB" id="9792695at2"/>
<keyword evidence="7" id="KW-1185">Reference proteome</keyword>
<gene>
    <name evidence="6" type="ORF">CVM52_13055</name>
</gene>
<organism evidence="6 7">
    <name type="scientific">Pseudooceanicola lipolyticus</name>
    <dbReference type="NCBI Taxonomy" id="2029104"/>
    <lineage>
        <taxon>Bacteria</taxon>
        <taxon>Pseudomonadati</taxon>
        <taxon>Pseudomonadota</taxon>
        <taxon>Alphaproteobacteria</taxon>
        <taxon>Rhodobacterales</taxon>
        <taxon>Paracoccaceae</taxon>
        <taxon>Pseudooceanicola</taxon>
    </lineage>
</organism>
<name>A0A2M8J0G8_9RHOB</name>
<dbReference type="Gene3D" id="2.60.40.790">
    <property type="match status" value="1"/>
</dbReference>
<evidence type="ECO:0000259" key="5">
    <source>
        <dbReference type="PROSITE" id="PS01031"/>
    </source>
</evidence>
<comment type="caution">
    <text evidence="6">The sequence shown here is derived from an EMBL/GenBank/DDBJ whole genome shotgun (WGS) entry which is preliminary data.</text>
</comment>
<comment type="similarity">
    <text evidence="2 3">Belongs to the small heat shock protein (HSP20) family.</text>
</comment>
<dbReference type="InterPro" id="IPR008978">
    <property type="entry name" value="HSP20-like_chaperone"/>
</dbReference>
<dbReference type="EMBL" id="PGTB01000050">
    <property type="protein sequence ID" value="PJE36255.1"/>
    <property type="molecule type" value="Genomic_DNA"/>
</dbReference>
<protein>
    <submittedName>
        <fullName evidence="6">Heat-shock protein Hsp20</fullName>
    </submittedName>
</protein>
<evidence type="ECO:0000256" key="1">
    <source>
        <dbReference type="ARBA" id="ARBA00023016"/>
    </source>
</evidence>
<feature type="domain" description="SHSP" evidence="5">
    <location>
        <begin position="19"/>
        <end position="131"/>
    </location>
</feature>
<dbReference type="CDD" id="cd06464">
    <property type="entry name" value="ACD_sHsps-like"/>
    <property type="match status" value="1"/>
</dbReference>
<evidence type="ECO:0000256" key="2">
    <source>
        <dbReference type="PROSITE-ProRule" id="PRU00285"/>
    </source>
</evidence>
<dbReference type="Pfam" id="PF00011">
    <property type="entry name" value="HSP20"/>
    <property type="match status" value="1"/>
</dbReference>
<accession>A0A2M8J0G8</accession>
<sequence>MAKDVSNPGKRETDMPETTHGGRVYRPLADIVETGDGVQLMLEMPGVSRDDLDVTLEKRVLTIRGKVHPTAPDKLDLVHAEYGEGDYERSFSMSQDFDPDKIEASLSNGILTLTLPRAEAAKPKKIAVRAA</sequence>
<feature type="compositionally biased region" description="Basic and acidic residues" evidence="4">
    <location>
        <begin position="1"/>
        <end position="14"/>
    </location>
</feature>
<dbReference type="InterPro" id="IPR044587">
    <property type="entry name" value="HSP21-like"/>
</dbReference>
<evidence type="ECO:0000256" key="3">
    <source>
        <dbReference type="RuleBase" id="RU003616"/>
    </source>
</evidence>
<keyword evidence="1" id="KW-0346">Stress response</keyword>
<dbReference type="RefSeq" id="WP_100162938.1">
    <property type="nucleotide sequence ID" value="NZ_PGTB01000050.1"/>
</dbReference>
<evidence type="ECO:0000313" key="6">
    <source>
        <dbReference type="EMBL" id="PJE36255.1"/>
    </source>
</evidence>
<dbReference type="PANTHER" id="PTHR46733">
    <property type="entry name" value="26.5 KDA HEAT SHOCK PROTEIN, MITOCHONDRIAL"/>
    <property type="match status" value="1"/>
</dbReference>
<dbReference type="SUPFAM" id="SSF49764">
    <property type="entry name" value="HSP20-like chaperones"/>
    <property type="match status" value="1"/>
</dbReference>
<dbReference type="Proteomes" id="UP000231553">
    <property type="component" value="Unassembled WGS sequence"/>
</dbReference>